<feature type="domain" description="DAHP synthetase I/KDSA" evidence="2">
    <location>
        <begin position="82"/>
        <end position="325"/>
    </location>
</feature>
<evidence type="ECO:0000313" key="4">
    <source>
        <dbReference type="EMBL" id="HGS04947.1"/>
    </source>
</evidence>
<organism evidence="4">
    <name type="scientific">Desulfobacca acetoxidans</name>
    <dbReference type="NCBI Taxonomy" id="60893"/>
    <lineage>
        <taxon>Bacteria</taxon>
        <taxon>Pseudomonadati</taxon>
        <taxon>Thermodesulfobacteriota</taxon>
        <taxon>Desulfobaccia</taxon>
        <taxon>Desulfobaccales</taxon>
        <taxon>Desulfobaccaceae</taxon>
        <taxon>Desulfobacca</taxon>
    </lineage>
</organism>
<dbReference type="EC" id="2.5.1.54" evidence="4"/>
<dbReference type="GO" id="GO:0009073">
    <property type="term" value="P:aromatic amino acid family biosynthetic process"/>
    <property type="evidence" value="ECO:0007669"/>
    <property type="project" value="InterPro"/>
</dbReference>
<accession>A0A7V4G7T1</accession>
<dbReference type="AlphaFoldDB" id="A0A7V4G7T1"/>
<dbReference type="Pfam" id="PF00793">
    <property type="entry name" value="DAHP_synth_1"/>
    <property type="match status" value="1"/>
</dbReference>
<evidence type="ECO:0000259" key="3">
    <source>
        <dbReference type="Pfam" id="PF18152"/>
    </source>
</evidence>
<keyword evidence="1 4" id="KW-0808">Transferase</keyword>
<dbReference type="InterPro" id="IPR006218">
    <property type="entry name" value="DAHP1/KDSA"/>
</dbReference>
<dbReference type="GO" id="GO:0003849">
    <property type="term" value="F:3-deoxy-7-phosphoheptulonate synthase activity"/>
    <property type="evidence" value="ECO:0007669"/>
    <property type="project" value="UniProtKB-EC"/>
</dbReference>
<comment type="caution">
    <text evidence="4">The sequence shown here is derived from an EMBL/GenBank/DDBJ whole genome shotgun (WGS) entry which is preliminary data.</text>
</comment>
<dbReference type="NCBIfam" id="NF006421">
    <property type="entry name" value="PRK08673.1"/>
    <property type="match status" value="1"/>
</dbReference>
<dbReference type="PANTHER" id="PTHR43018:SF1">
    <property type="entry name" value="PROTEIN AROA(G)"/>
    <property type="match status" value="1"/>
</dbReference>
<reference evidence="4" key="1">
    <citation type="journal article" date="2020" name="mSystems">
        <title>Genome- and Community-Level Interaction Insights into Carbon Utilization and Element Cycling Functions of Hydrothermarchaeota in Hydrothermal Sediment.</title>
        <authorList>
            <person name="Zhou Z."/>
            <person name="Liu Y."/>
            <person name="Xu W."/>
            <person name="Pan J."/>
            <person name="Luo Z.H."/>
            <person name="Li M."/>
        </authorList>
    </citation>
    <scope>NUCLEOTIDE SEQUENCE [LARGE SCALE GENOMIC DNA]</scope>
    <source>
        <strain evidence="4">SpSt-548</strain>
    </source>
</reference>
<dbReference type="InterPro" id="IPR006268">
    <property type="entry name" value="DAHP_syn_2"/>
</dbReference>
<dbReference type="Gene3D" id="3.30.70.1140">
    <property type="entry name" value="Phospho-2-dehydro-3-deoxyheptonate aldolase, domain 1"/>
    <property type="match status" value="1"/>
</dbReference>
<dbReference type="GO" id="GO:0016832">
    <property type="term" value="F:aldehyde-lyase activity"/>
    <property type="evidence" value="ECO:0007669"/>
    <property type="project" value="InterPro"/>
</dbReference>
<dbReference type="NCBIfam" id="TIGR01361">
    <property type="entry name" value="DAHP_synth_Bsub"/>
    <property type="match status" value="1"/>
</dbReference>
<protein>
    <submittedName>
        <fullName evidence="4">3-deoxy-7-phosphoheptulonate synthase</fullName>
        <ecNumber evidence="4">2.5.1.54</ecNumber>
    </submittedName>
</protein>
<dbReference type="NCBIfam" id="NF009239">
    <property type="entry name" value="PRK12595.1"/>
    <property type="match status" value="1"/>
</dbReference>
<dbReference type="EMBL" id="DSXI01000246">
    <property type="protein sequence ID" value="HGS04947.1"/>
    <property type="molecule type" value="Genomic_DNA"/>
</dbReference>
<gene>
    <name evidence="4" type="primary">aroF</name>
    <name evidence="4" type="ORF">ENT08_04300</name>
</gene>
<dbReference type="PANTHER" id="PTHR43018">
    <property type="entry name" value="PHOSPHO-2-DEHYDRO-3-DEOXYHEPTONATE ALDOLASE"/>
    <property type="match status" value="1"/>
</dbReference>
<dbReference type="InterPro" id="IPR052899">
    <property type="entry name" value="Class-I_DAHP_synthase"/>
</dbReference>
<dbReference type="Pfam" id="PF18152">
    <property type="entry name" value="DAHP_snth_FXD"/>
    <property type="match status" value="1"/>
</dbReference>
<evidence type="ECO:0000259" key="2">
    <source>
        <dbReference type="Pfam" id="PF00793"/>
    </source>
</evidence>
<feature type="domain" description="DAHP synthase ferredoxin-like" evidence="3">
    <location>
        <begin position="1"/>
        <end position="67"/>
    </location>
</feature>
<dbReference type="InterPro" id="IPR041071">
    <property type="entry name" value="DAHP_snth_FXD"/>
</dbReference>
<sequence>MLIVMDKDATTEEIQAVVAKIEALGYVAQPIPGGERVAIGILRNPRPVDPALFLDMPGVIQAIPVSKPYKLVSREMKRNDTIITLAGDLEIGRGRFVVMAGPCAVESEKQALTIARLVKEAGARIFRGGAYKPRTSPYSYQGLGKSGLKILAKVREETGLLTVTEAVDQESLKQVAEYADIIQIGARNMQNFSLLRAAGRAAKPVLLKRGMHATLEEWLMAAEYIMAEGNSRVILCERGVRGIGEHARNLLDLATIPAVRRESHLPIVVDPSHAAGRRDLVPPLARAAVAAGADGLLIEVHHEPEKALSDGAQSLYPGQFHRLMEEIRSLRPGGWH</sequence>
<dbReference type="Gene3D" id="3.20.20.70">
    <property type="entry name" value="Aldolase class I"/>
    <property type="match status" value="1"/>
</dbReference>
<proteinExistence type="predicted"/>
<dbReference type="InterPro" id="IPR013785">
    <property type="entry name" value="Aldolase_TIM"/>
</dbReference>
<name>A0A7V4G7T1_9BACT</name>
<evidence type="ECO:0000256" key="1">
    <source>
        <dbReference type="ARBA" id="ARBA00022679"/>
    </source>
</evidence>
<dbReference type="SUPFAM" id="SSF51569">
    <property type="entry name" value="Aldolase"/>
    <property type="match status" value="1"/>
</dbReference>